<feature type="region of interest" description="Disordered" evidence="1">
    <location>
        <begin position="21"/>
        <end position="54"/>
    </location>
</feature>
<keyword evidence="3" id="KW-1185">Reference proteome</keyword>
<reference evidence="2 3" key="1">
    <citation type="journal article" date="2016" name="Genome Biol. Evol.">
        <title>Divergent and convergent evolution of fungal pathogenicity.</title>
        <authorList>
            <person name="Shang Y."/>
            <person name="Xiao G."/>
            <person name="Zheng P."/>
            <person name="Cen K."/>
            <person name="Zhan S."/>
            <person name="Wang C."/>
        </authorList>
    </citation>
    <scope>NUCLEOTIDE SEQUENCE [LARGE SCALE GENOMIC DNA]</scope>
    <source>
        <strain evidence="2 3">RCEF 1005</strain>
    </source>
</reference>
<sequence>MDEMHRILTRIRIAKLQSEVRAKGGNEAQGVPVRRKRALSASSIGKKQPIFGRK</sequence>
<dbReference type="OrthoDB" id="4863428at2759"/>
<accession>A0A168FBP4</accession>
<name>A0A168FBP4_CORDF</name>
<dbReference type="Proteomes" id="UP000076881">
    <property type="component" value="Unassembled WGS sequence"/>
</dbReference>
<proteinExistence type="predicted"/>
<evidence type="ECO:0000313" key="2">
    <source>
        <dbReference type="EMBL" id="OAA74943.1"/>
    </source>
</evidence>
<gene>
    <name evidence="2" type="ORF">LEL_06931</name>
</gene>
<dbReference type="EMBL" id="AZHF01000005">
    <property type="protein sequence ID" value="OAA74943.1"/>
    <property type="molecule type" value="Genomic_DNA"/>
</dbReference>
<comment type="caution">
    <text evidence="2">The sequence shown here is derived from an EMBL/GenBank/DDBJ whole genome shotgun (WGS) entry which is preliminary data.</text>
</comment>
<evidence type="ECO:0000313" key="3">
    <source>
        <dbReference type="Proteomes" id="UP000076881"/>
    </source>
</evidence>
<protein>
    <submittedName>
        <fullName evidence="2">Uncharacterized protein</fullName>
    </submittedName>
</protein>
<dbReference type="AlphaFoldDB" id="A0A168FBP4"/>
<organism evidence="2 3">
    <name type="scientific">Akanthomyces lecanii RCEF 1005</name>
    <dbReference type="NCBI Taxonomy" id="1081108"/>
    <lineage>
        <taxon>Eukaryota</taxon>
        <taxon>Fungi</taxon>
        <taxon>Dikarya</taxon>
        <taxon>Ascomycota</taxon>
        <taxon>Pezizomycotina</taxon>
        <taxon>Sordariomycetes</taxon>
        <taxon>Hypocreomycetidae</taxon>
        <taxon>Hypocreales</taxon>
        <taxon>Cordycipitaceae</taxon>
        <taxon>Akanthomyces</taxon>
        <taxon>Cordyceps confragosa</taxon>
    </lineage>
</organism>
<evidence type="ECO:0000256" key="1">
    <source>
        <dbReference type="SAM" id="MobiDB-lite"/>
    </source>
</evidence>